<dbReference type="Proteomes" id="UP000824334">
    <property type="component" value="Chromosome"/>
</dbReference>
<keyword evidence="1" id="KW-0732">Signal</keyword>
<reference evidence="4 5" key="1">
    <citation type="submission" date="2021-07" db="EMBL/GenBank/DDBJ databases">
        <title>Isolation and characterization of bacteria from a gold mining with a capacity of golden bioaccumulation.</title>
        <authorList>
            <person name="Yang X.J."/>
        </authorList>
    </citation>
    <scope>NUCLEOTIDE SEQUENCE [LARGE SCALE GENOMIC DNA]</scope>
    <source>
        <strain evidence="4 5">Au29</strain>
    </source>
</reference>
<feature type="signal peptide" evidence="1">
    <location>
        <begin position="1"/>
        <end position="23"/>
    </location>
</feature>
<evidence type="ECO:0000259" key="2">
    <source>
        <dbReference type="Pfam" id="PF09864"/>
    </source>
</evidence>
<feature type="domain" description="DUF4232" evidence="3">
    <location>
        <begin position="164"/>
        <end position="299"/>
    </location>
</feature>
<dbReference type="InterPro" id="IPR025326">
    <property type="entry name" value="DUF4232"/>
</dbReference>
<dbReference type="PROSITE" id="PS51257">
    <property type="entry name" value="PROKAR_LIPOPROTEIN"/>
    <property type="match status" value="1"/>
</dbReference>
<dbReference type="EMBL" id="CP080034">
    <property type="protein sequence ID" value="QYC10817.1"/>
    <property type="molecule type" value="Genomic_DNA"/>
</dbReference>
<gene>
    <name evidence="4" type="ORF">KWG56_02045</name>
</gene>
<proteinExistence type="predicted"/>
<name>A0ABX8TLA2_9CAUL</name>
<organism evidence="4 5">
    <name type="scientific">Brevundimonas nasdae</name>
    <dbReference type="NCBI Taxonomy" id="172043"/>
    <lineage>
        <taxon>Bacteria</taxon>
        <taxon>Pseudomonadati</taxon>
        <taxon>Pseudomonadota</taxon>
        <taxon>Alphaproteobacteria</taxon>
        <taxon>Caulobacterales</taxon>
        <taxon>Caulobacteraceae</taxon>
        <taxon>Brevundimonas</taxon>
    </lineage>
</organism>
<protein>
    <submittedName>
        <fullName evidence="4">DUF4232 domain-containing protein</fullName>
    </submittedName>
</protein>
<keyword evidence="5" id="KW-1185">Reference proteome</keyword>
<dbReference type="Pfam" id="PF14016">
    <property type="entry name" value="DUF4232"/>
    <property type="match status" value="1"/>
</dbReference>
<dbReference type="RefSeq" id="WP_219353542.1">
    <property type="nucleotide sequence ID" value="NZ_CP080034.1"/>
</dbReference>
<feature type="domain" description="C-type lysozyme inhibitor" evidence="2">
    <location>
        <begin position="47"/>
        <end position="98"/>
    </location>
</feature>
<evidence type="ECO:0000313" key="4">
    <source>
        <dbReference type="EMBL" id="QYC10817.1"/>
    </source>
</evidence>
<accession>A0ABX8TLA2</accession>
<sequence>MLHRLTAFVAVTALIGVSACQQAAPDQPTAPDDGQAQAPSEALAVNYACDSGVTIEARYPDKTSAQMTYKGQDYVLRNVQAASGARYIGSGVEWWTTSRDGREVATLSLLSPNEEVAVSVLEQCARPLTAAAPDLTSGITPPQPMPQPTPIPAQGGVLPASAPCKGPQLKMAAEDGDAGAGNRVRNFSLQNVGASACTLIGYPGVTLLDGRGQAVTSVRADQSPGSYFRQGQAPTPVDLAPQARAYFEVAWNVVPNEAAGQKTCPEVATLRATAPGDSAAIGLAFAFQPCGGKIRVSPIRSASAVQPAT</sequence>
<dbReference type="InterPro" id="IPR018660">
    <property type="entry name" value="MliC"/>
</dbReference>
<dbReference type="Pfam" id="PF09864">
    <property type="entry name" value="MliC"/>
    <property type="match status" value="1"/>
</dbReference>
<evidence type="ECO:0000313" key="5">
    <source>
        <dbReference type="Proteomes" id="UP000824334"/>
    </source>
</evidence>
<evidence type="ECO:0000259" key="3">
    <source>
        <dbReference type="Pfam" id="PF14016"/>
    </source>
</evidence>
<dbReference type="GeneID" id="94374028"/>
<feature type="chain" id="PRO_5046248538" evidence="1">
    <location>
        <begin position="24"/>
        <end position="309"/>
    </location>
</feature>
<evidence type="ECO:0000256" key="1">
    <source>
        <dbReference type="SAM" id="SignalP"/>
    </source>
</evidence>